<dbReference type="Pfam" id="PF04773">
    <property type="entry name" value="FecR"/>
    <property type="match status" value="1"/>
</dbReference>
<evidence type="ECO:0000313" key="4">
    <source>
        <dbReference type="Proteomes" id="UP000676386"/>
    </source>
</evidence>
<dbReference type="Gene3D" id="2.60.120.1440">
    <property type="match status" value="1"/>
</dbReference>
<dbReference type="PANTHER" id="PTHR30273:SF2">
    <property type="entry name" value="PROTEIN FECR"/>
    <property type="match status" value="1"/>
</dbReference>
<name>A0ABS5IVU1_9BACT</name>
<dbReference type="InterPro" id="IPR032508">
    <property type="entry name" value="FecR_C"/>
</dbReference>
<reference evidence="3 4" key="1">
    <citation type="submission" date="2021-04" db="EMBL/GenBank/DDBJ databases">
        <title>Chitinophaga sp. nov., isolated from the rhizosphere soil.</title>
        <authorList>
            <person name="He S."/>
        </authorList>
    </citation>
    <scope>NUCLEOTIDE SEQUENCE [LARGE SCALE GENOMIC DNA]</scope>
    <source>
        <strain evidence="3 4">2R12</strain>
    </source>
</reference>
<organism evidence="3 4">
    <name type="scientific">Chitinophaga hostae</name>
    <dbReference type="NCBI Taxonomy" id="2831022"/>
    <lineage>
        <taxon>Bacteria</taxon>
        <taxon>Pseudomonadati</taxon>
        <taxon>Bacteroidota</taxon>
        <taxon>Chitinophagia</taxon>
        <taxon>Chitinophagales</taxon>
        <taxon>Chitinophagaceae</taxon>
        <taxon>Chitinophaga</taxon>
    </lineage>
</organism>
<dbReference type="RefSeq" id="WP_211972073.1">
    <property type="nucleotide sequence ID" value="NZ_CBFHAM010000084.1"/>
</dbReference>
<feature type="domain" description="Protein FecR C-terminal" evidence="2">
    <location>
        <begin position="328"/>
        <end position="393"/>
    </location>
</feature>
<dbReference type="Gene3D" id="3.55.50.30">
    <property type="match status" value="1"/>
</dbReference>
<accession>A0ABS5IVU1</accession>
<comment type="caution">
    <text evidence="3">The sequence shown here is derived from an EMBL/GenBank/DDBJ whole genome shotgun (WGS) entry which is preliminary data.</text>
</comment>
<proteinExistence type="predicted"/>
<gene>
    <name evidence="3" type="ORF">KE626_06660</name>
</gene>
<feature type="domain" description="FecR protein" evidence="1">
    <location>
        <begin position="190"/>
        <end position="285"/>
    </location>
</feature>
<dbReference type="Pfam" id="PF16344">
    <property type="entry name" value="FecR_C"/>
    <property type="match status" value="1"/>
</dbReference>
<evidence type="ECO:0000259" key="2">
    <source>
        <dbReference type="Pfam" id="PF16344"/>
    </source>
</evidence>
<dbReference type="Proteomes" id="UP000676386">
    <property type="component" value="Unassembled WGS sequence"/>
</dbReference>
<evidence type="ECO:0000259" key="1">
    <source>
        <dbReference type="Pfam" id="PF04773"/>
    </source>
</evidence>
<keyword evidence="4" id="KW-1185">Reference proteome</keyword>
<dbReference type="EMBL" id="JAGTXB010000002">
    <property type="protein sequence ID" value="MBS0026983.1"/>
    <property type="molecule type" value="Genomic_DNA"/>
</dbReference>
<dbReference type="PANTHER" id="PTHR30273">
    <property type="entry name" value="PERIPLASMIC SIGNAL SENSOR AND SIGMA FACTOR ACTIVATOR FECR-RELATED"/>
    <property type="match status" value="1"/>
</dbReference>
<dbReference type="InterPro" id="IPR012373">
    <property type="entry name" value="Ferrdict_sens_TM"/>
</dbReference>
<sequence length="395" mass="43799">MFKWFFILMNQPEDYQQALLQKYLDGQCSPEEMATLYSWLLTSDAHKPLLTVMQQDFERIMKEQPRVPEELSNRIEEKLLQSIRRDKVVPINTSGRWKWVAAASVAVLLATAAAVFYRSHQPSAPLAVNSTTDVKPGTNKAVLTLADGSVVTLDSAGNQVIQQGDTKVQQQNGKLQYAPGGDNAAIGFNTLKVPRGGQFTIVLPDGTQVWLNSASSLRYPTAFTGGNRTVEMQGQGYFEVAKNAKQPFIVKVNKAEVQVLGTGFDIMAYEDEAELRTTLVSGAVKVKQGSVEKYLKPGQQAAIDNSTGLMSVRNTDVQGVIAWKTGFFEFDNANINIILRQLARWYDIDVDTQTVDNRLFGGRLNRNLPLSEMLSLLESSGARFKLEGKKLTVIR</sequence>
<evidence type="ECO:0000313" key="3">
    <source>
        <dbReference type="EMBL" id="MBS0026983.1"/>
    </source>
</evidence>
<dbReference type="InterPro" id="IPR006860">
    <property type="entry name" value="FecR"/>
</dbReference>
<protein>
    <submittedName>
        <fullName evidence="3">FecR domain-containing protein</fullName>
    </submittedName>
</protein>